<dbReference type="InterPro" id="IPR002016">
    <property type="entry name" value="Haem_peroxidase"/>
</dbReference>
<feature type="binding site" evidence="15">
    <location>
        <position position="136"/>
    </location>
    <ligand>
        <name>Ca(2+)</name>
        <dbReference type="ChEBI" id="CHEBI:29108"/>
        <label>2</label>
    </ligand>
</feature>
<evidence type="ECO:0000313" key="18">
    <source>
        <dbReference type="EMBL" id="CAB92952.1"/>
    </source>
</evidence>
<dbReference type="PRINTS" id="PR00461">
    <property type="entry name" value="PLPEROXIDASE"/>
</dbReference>
<organism evidence="18">
    <name type="scientific">Pinus pinaster</name>
    <name type="common">Maritime pine</name>
    <dbReference type="NCBI Taxonomy" id="71647"/>
    <lineage>
        <taxon>Eukaryota</taxon>
        <taxon>Viridiplantae</taxon>
        <taxon>Streptophyta</taxon>
        <taxon>Embryophyta</taxon>
        <taxon>Tracheophyta</taxon>
        <taxon>Spermatophyta</taxon>
        <taxon>Pinopsida</taxon>
        <taxon>Pinidae</taxon>
        <taxon>Conifers I</taxon>
        <taxon>Pinales</taxon>
        <taxon>Pinaceae</taxon>
        <taxon>Pinus</taxon>
        <taxon>Pinus subgen. Pinus</taxon>
    </lineage>
</organism>
<comment type="function">
    <text evidence="2">Removal of H(2)O(2), oxidation of toxic reductants, biosynthesis and degradation of lignin, suberization, auxin catabolism, response to environmental stresses such as wounding, pathogen attack and oxidative stress. These functions might be dependent on each isozyme/isoform in each plant tissue.</text>
</comment>
<dbReference type="PROSITE" id="PS50873">
    <property type="entry name" value="PEROXIDASE_4"/>
    <property type="match status" value="1"/>
</dbReference>
<dbReference type="SUPFAM" id="SSF48113">
    <property type="entry name" value="Heme-dependent peroxidases"/>
    <property type="match status" value="1"/>
</dbReference>
<comment type="cofactor">
    <cofactor evidence="15">
        <name>Ca(2+)</name>
        <dbReference type="ChEBI" id="CHEBI:29108"/>
    </cofactor>
    <text evidence="15">Binds 2 calcium ions per subunit.</text>
</comment>
<evidence type="ECO:0000256" key="7">
    <source>
        <dbReference type="ARBA" id="ARBA00022617"/>
    </source>
</evidence>
<dbReference type="GO" id="GO:0020037">
    <property type="term" value="F:heme binding"/>
    <property type="evidence" value="ECO:0007669"/>
    <property type="project" value="InterPro"/>
</dbReference>
<keyword evidence="6 18" id="KW-0575">Peroxidase</keyword>
<evidence type="ECO:0000256" key="14">
    <source>
        <dbReference type="PIRSR" id="PIRSR600823-2"/>
    </source>
</evidence>
<dbReference type="CDD" id="cd00693">
    <property type="entry name" value="secretory_peroxidase"/>
    <property type="match status" value="1"/>
</dbReference>
<dbReference type="Gene3D" id="1.10.520.10">
    <property type="match status" value="1"/>
</dbReference>
<evidence type="ECO:0000256" key="11">
    <source>
        <dbReference type="ARBA" id="ARBA00023002"/>
    </source>
</evidence>
<dbReference type="PANTHER" id="PTHR31517:SF59">
    <property type="entry name" value="PEROXIDASE"/>
    <property type="match status" value="1"/>
</dbReference>
<sequence>VETKCPGVVSCADIIALATRDGVALAGGPQYSLPTGRRDGTISSINDVNLPGPSSLVSDAAAAFSAKGLSISEMVTLLGAHTVGNSLCSFFSDRLYSFQGSGTADPSMDPTLVVKLKKVCPSPTSSSTQDPNVFLDQNTSFIFDNSYYKQLQLKRGILQIDQELASDKTTKNTVTSFAANGNVFSKSFVAAIIKMGNIQVLTGNNGQIRKNCRAVN</sequence>
<feature type="binding site" evidence="15">
    <location>
        <position position="139"/>
    </location>
    <ligand>
        <name>Ca(2+)</name>
        <dbReference type="ChEBI" id="CHEBI:29108"/>
        <label>2</label>
    </ligand>
</feature>
<comment type="catalytic activity">
    <reaction evidence="1">
        <text>2 a phenolic donor + H2O2 = 2 a phenolic radical donor + 2 H2O</text>
        <dbReference type="Rhea" id="RHEA:56136"/>
        <dbReference type="ChEBI" id="CHEBI:15377"/>
        <dbReference type="ChEBI" id="CHEBI:16240"/>
        <dbReference type="ChEBI" id="CHEBI:139520"/>
        <dbReference type="ChEBI" id="CHEBI:139521"/>
        <dbReference type="EC" id="1.11.1.7"/>
    </reaction>
</comment>
<feature type="non-terminal residue" evidence="18">
    <location>
        <position position="1"/>
    </location>
</feature>
<dbReference type="AlphaFoldDB" id="Q9M4B4"/>
<comment type="cofactor">
    <cofactor evidence="15">
        <name>heme b</name>
        <dbReference type="ChEBI" id="CHEBI:60344"/>
    </cofactor>
    <text evidence="15">Binds 1 heme b (iron(II)-protoporphyrin IX) group per subunit.</text>
</comment>
<evidence type="ECO:0000256" key="10">
    <source>
        <dbReference type="ARBA" id="ARBA00022837"/>
    </source>
</evidence>
<evidence type="ECO:0000256" key="16">
    <source>
        <dbReference type="PIRSR" id="PIRSR600823-5"/>
    </source>
</evidence>
<feature type="domain" description="Plant heme peroxidase family profile" evidence="17">
    <location>
        <begin position="1"/>
        <end position="216"/>
    </location>
</feature>
<protein>
    <recommendedName>
        <fullName evidence="4">peroxidase</fullName>
        <ecNumber evidence="4">1.11.1.7</ecNumber>
    </recommendedName>
</protein>
<dbReference type="PeroxiBase" id="3805">
    <property type="entry name" value="PpPrx34"/>
</dbReference>
<evidence type="ECO:0000256" key="12">
    <source>
        <dbReference type="ARBA" id="ARBA00023004"/>
    </source>
</evidence>
<dbReference type="GO" id="GO:0140825">
    <property type="term" value="F:lactoperoxidase activity"/>
    <property type="evidence" value="ECO:0007669"/>
    <property type="project" value="UniProtKB-EC"/>
</dbReference>
<dbReference type="InterPro" id="IPR033905">
    <property type="entry name" value="Secretory_peroxidase"/>
</dbReference>
<dbReference type="GO" id="GO:0046872">
    <property type="term" value="F:metal ion binding"/>
    <property type="evidence" value="ECO:0007669"/>
    <property type="project" value="UniProtKB-KW"/>
</dbReference>
<dbReference type="EMBL" id="AJ251254">
    <property type="protein sequence ID" value="CAB92952.1"/>
    <property type="molecule type" value="mRNA"/>
</dbReference>
<dbReference type="Pfam" id="PF00141">
    <property type="entry name" value="peroxidase"/>
    <property type="match status" value="1"/>
</dbReference>
<evidence type="ECO:0000256" key="13">
    <source>
        <dbReference type="ARBA" id="ARBA00023157"/>
    </source>
</evidence>
<evidence type="ECO:0000259" key="17">
    <source>
        <dbReference type="PROSITE" id="PS50873"/>
    </source>
</evidence>
<keyword evidence="13 16" id="KW-1015">Disulfide bond</keyword>
<keyword evidence="5" id="KW-0964">Secreted</keyword>
<dbReference type="InterPro" id="IPR000823">
    <property type="entry name" value="Peroxidase_pln"/>
</dbReference>
<feature type="disulfide bond" evidence="16">
    <location>
        <begin position="11"/>
        <end position="212"/>
    </location>
</feature>
<keyword evidence="12 15" id="KW-0408">Iron</keyword>
<name>Q9M4B4_PINPS</name>
<dbReference type="GO" id="GO:0006979">
    <property type="term" value="P:response to oxidative stress"/>
    <property type="evidence" value="ECO:0007669"/>
    <property type="project" value="InterPro"/>
</dbReference>
<dbReference type="GO" id="GO:0042744">
    <property type="term" value="P:hydrogen peroxide catabolic process"/>
    <property type="evidence" value="ECO:0007669"/>
    <property type="project" value="InterPro"/>
</dbReference>
<evidence type="ECO:0000256" key="5">
    <source>
        <dbReference type="ARBA" id="ARBA00022525"/>
    </source>
</evidence>
<dbReference type="Gene3D" id="1.10.420.10">
    <property type="entry name" value="Peroxidase, domain 2"/>
    <property type="match status" value="1"/>
</dbReference>
<feature type="disulfide bond" evidence="16">
    <location>
        <begin position="88"/>
        <end position="120"/>
    </location>
</feature>
<feature type="binding site" evidence="15">
    <location>
        <position position="144"/>
    </location>
    <ligand>
        <name>Ca(2+)</name>
        <dbReference type="ChEBI" id="CHEBI:29108"/>
        <label>2</label>
    </ligand>
</feature>
<comment type="similarity">
    <text evidence="3">Belongs to the peroxidase family. Ascorbate peroxidase subfamily.</text>
</comment>
<evidence type="ECO:0000256" key="15">
    <source>
        <dbReference type="PIRSR" id="PIRSR600823-3"/>
    </source>
</evidence>
<keyword evidence="10 15" id="KW-0106">Calcium</keyword>
<feature type="binding site" evidence="14">
    <location>
        <position position="51"/>
    </location>
    <ligand>
        <name>substrate</name>
    </ligand>
</feature>
<reference evidence="18" key="1">
    <citation type="submission" date="1999-11" db="EMBL/GenBank/DDBJ databases">
        <title>characterization of a Pinus pinaster cDNA encoding an auxin up-regulated putative peroxidase in roots.</title>
        <authorList>
            <person name="Charvet V."/>
            <person name="Hitchin S."/>
            <person name="Reddy S.M."/>
            <person name="Marmeisse R."/>
            <person name="Gay G."/>
        </authorList>
    </citation>
    <scope>NUCLEOTIDE SEQUENCE</scope>
</reference>
<dbReference type="PRINTS" id="PR00458">
    <property type="entry name" value="PEROXIDASE"/>
</dbReference>
<keyword evidence="9" id="KW-0732">Signal</keyword>
<accession>Q9M4B4</accession>
<evidence type="ECO:0000256" key="8">
    <source>
        <dbReference type="ARBA" id="ARBA00022723"/>
    </source>
</evidence>
<dbReference type="PROSITE" id="PS00435">
    <property type="entry name" value="PEROXIDASE_1"/>
    <property type="match status" value="1"/>
</dbReference>
<keyword evidence="8 15" id="KW-0479">Metal-binding</keyword>
<evidence type="ECO:0000256" key="6">
    <source>
        <dbReference type="ARBA" id="ARBA00022559"/>
    </source>
</evidence>
<gene>
    <name evidence="18" type="primary">prx75</name>
</gene>
<evidence type="ECO:0000256" key="2">
    <source>
        <dbReference type="ARBA" id="ARBA00002322"/>
    </source>
</evidence>
<dbReference type="EC" id="1.11.1.7" evidence="4"/>
<proteinExistence type="evidence at transcript level"/>
<dbReference type="InterPro" id="IPR019793">
    <property type="entry name" value="Peroxidases_heam-ligand_BS"/>
</dbReference>
<evidence type="ECO:0000256" key="1">
    <source>
        <dbReference type="ARBA" id="ARBA00000189"/>
    </source>
</evidence>
<evidence type="ECO:0000256" key="4">
    <source>
        <dbReference type="ARBA" id="ARBA00012313"/>
    </source>
</evidence>
<dbReference type="InterPro" id="IPR010255">
    <property type="entry name" value="Haem_peroxidase_sf"/>
</dbReference>
<keyword evidence="7" id="KW-0349">Heme</keyword>
<keyword evidence="11 18" id="KW-0560">Oxidoreductase</keyword>
<dbReference type="PANTHER" id="PTHR31517">
    <property type="match status" value="1"/>
</dbReference>
<feature type="binding site" description="axial binding residue" evidence="15">
    <location>
        <position position="81"/>
    </location>
    <ligand>
        <name>heme b</name>
        <dbReference type="ChEBI" id="CHEBI:60344"/>
    </ligand>
    <ligandPart>
        <name>Fe</name>
        <dbReference type="ChEBI" id="CHEBI:18248"/>
    </ligandPart>
</feature>
<dbReference type="FunFam" id="1.10.420.10:FF:000007">
    <property type="entry name" value="Peroxidase"/>
    <property type="match status" value="1"/>
</dbReference>
<evidence type="ECO:0000256" key="9">
    <source>
        <dbReference type="ARBA" id="ARBA00022729"/>
    </source>
</evidence>
<feature type="binding site" evidence="15">
    <location>
        <position position="82"/>
    </location>
    <ligand>
        <name>Ca(2+)</name>
        <dbReference type="ChEBI" id="CHEBI:29108"/>
        <label>2</label>
    </ligand>
</feature>
<evidence type="ECO:0000256" key="3">
    <source>
        <dbReference type="ARBA" id="ARBA00006873"/>
    </source>
</evidence>